<dbReference type="PANTHER" id="PTHR43201">
    <property type="entry name" value="ACYL-COA SYNTHETASE"/>
    <property type="match status" value="1"/>
</dbReference>
<organism evidence="5">
    <name type="scientific">freshwater metagenome</name>
    <dbReference type="NCBI Taxonomy" id="449393"/>
    <lineage>
        <taxon>unclassified sequences</taxon>
        <taxon>metagenomes</taxon>
        <taxon>ecological metagenomes</taxon>
    </lineage>
</organism>
<dbReference type="Pfam" id="PF00501">
    <property type="entry name" value="AMP-binding"/>
    <property type="match status" value="1"/>
</dbReference>
<feature type="domain" description="AMP-dependent synthetase/ligase" evidence="3">
    <location>
        <begin position="70"/>
        <end position="280"/>
    </location>
</feature>
<dbReference type="AlphaFoldDB" id="A0A6J5YTI8"/>
<dbReference type="PROSITE" id="PS00455">
    <property type="entry name" value="AMP_BINDING"/>
    <property type="match status" value="1"/>
</dbReference>
<evidence type="ECO:0000256" key="1">
    <source>
        <dbReference type="ARBA" id="ARBA00006432"/>
    </source>
</evidence>
<dbReference type="SUPFAM" id="SSF56801">
    <property type="entry name" value="Acetyl-CoA synthetase-like"/>
    <property type="match status" value="1"/>
</dbReference>
<sequence length="443" mass="46848">MATSDTLGVIPRSQPRGLASVHVPAGMAGVLNLSEALGPAMTGTGPAIVPIPAGSSQIVDSIIEATKPDNPLHPIESDSIALVVATSGSTGTPRGVLLSTQALTASAEAFGRRFGTNSRWVVTLPVHRISGIMVLVRSWVYGSPYEVDPSVGGNRPFDATTFASTTKRAARRCAADGRSLMVSLVPTQIMRLLESGQVGIEALQAYDVVLSGAAATPQPLLNTLREYGVKVVVSYGMSETSGGCVFDGQPLDGVNIALGSQQGAEPGRISISGPVMSAGYRLRPDLDAVTFVDGRLMTHDVGRLDGAGLLHVLGRLDDVVTVGGVNVALSAVESIVRHHPLIEDVAVIDVSDMTWGSLPMAYIALRDPHTNRQELEQEIRTAIEQRIGRAATPRFFAYMDRLPMLDSGKTDRLTLRLRASKDVERSRATNNPSVWVASISDSA</sequence>
<dbReference type="InterPro" id="IPR042099">
    <property type="entry name" value="ANL_N_sf"/>
</dbReference>
<reference evidence="5" key="1">
    <citation type="submission" date="2020-05" db="EMBL/GenBank/DDBJ databases">
        <authorList>
            <person name="Chiriac C."/>
            <person name="Salcher M."/>
            <person name="Ghai R."/>
            <person name="Kavagutti S V."/>
        </authorList>
    </citation>
    <scope>NUCLEOTIDE SEQUENCE</scope>
</reference>
<feature type="domain" description="AMP-binding enzyme C-terminal" evidence="4">
    <location>
        <begin position="332"/>
        <end position="409"/>
    </location>
</feature>
<dbReference type="Gene3D" id="3.40.50.12780">
    <property type="entry name" value="N-terminal domain of ligase-like"/>
    <property type="match status" value="1"/>
</dbReference>
<dbReference type="InterPro" id="IPR020845">
    <property type="entry name" value="AMP-binding_CS"/>
</dbReference>
<evidence type="ECO:0000256" key="2">
    <source>
        <dbReference type="ARBA" id="ARBA00022598"/>
    </source>
</evidence>
<dbReference type="GO" id="GO:0031956">
    <property type="term" value="F:medium-chain fatty acid-CoA ligase activity"/>
    <property type="evidence" value="ECO:0007669"/>
    <property type="project" value="TreeGrafter"/>
</dbReference>
<comment type="similarity">
    <text evidence="1">Belongs to the ATP-dependent AMP-binding enzyme family.</text>
</comment>
<gene>
    <name evidence="5" type="ORF">UFOPK3770_00384</name>
</gene>
<evidence type="ECO:0000313" key="5">
    <source>
        <dbReference type="EMBL" id="CAB4333464.1"/>
    </source>
</evidence>
<dbReference type="EMBL" id="CAESAJ010000023">
    <property type="protein sequence ID" value="CAB4333464.1"/>
    <property type="molecule type" value="Genomic_DNA"/>
</dbReference>
<dbReference type="Gene3D" id="3.30.300.30">
    <property type="match status" value="1"/>
</dbReference>
<proteinExistence type="inferred from homology"/>
<dbReference type="InterPro" id="IPR025110">
    <property type="entry name" value="AMP-bd_C"/>
</dbReference>
<protein>
    <submittedName>
        <fullName evidence="5">Unannotated protein</fullName>
    </submittedName>
</protein>
<name>A0A6J5YTI8_9ZZZZ</name>
<evidence type="ECO:0000259" key="3">
    <source>
        <dbReference type="Pfam" id="PF00501"/>
    </source>
</evidence>
<dbReference type="InterPro" id="IPR045851">
    <property type="entry name" value="AMP-bd_C_sf"/>
</dbReference>
<keyword evidence="2" id="KW-0436">Ligase</keyword>
<accession>A0A6J5YTI8</accession>
<dbReference type="PANTHER" id="PTHR43201:SF5">
    <property type="entry name" value="MEDIUM-CHAIN ACYL-COA LIGASE ACSF2, MITOCHONDRIAL"/>
    <property type="match status" value="1"/>
</dbReference>
<dbReference type="InterPro" id="IPR000873">
    <property type="entry name" value="AMP-dep_synth/lig_dom"/>
</dbReference>
<dbReference type="Pfam" id="PF13193">
    <property type="entry name" value="AMP-binding_C"/>
    <property type="match status" value="1"/>
</dbReference>
<evidence type="ECO:0000259" key="4">
    <source>
        <dbReference type="Pfam" id="PF13193"/>
    </source>
</evidence>
<dbReference type="GO" id="GO:0006631">
    <property type="term" value="P:fatty acid metabolic process"/>
    <property type="evidence" value="ECO:0007669"/>
    <property type="project" value="TreeGrafter"/>
</dbReference>